<evidence type="ECO:0000256" key="1">
    <source>
        <dbReference type="SAM" id="MobiDB-lite"/>
    </source>
</evidence>
<accession>A0A9P8XYY3</accession>
<evidence type="ECO:0000313" key="3">
    <source>
        <dbReference type="Proteomes" id="UP000756346"/>
    </source>
</evidence>
<dbReference type="AlphaFoldDB" id="A0A9P8XYY3"/>
<feature type="compositionally biased region" description="Polar residues" evidence="1">
    <location>
        <begin position="1"/>
        <end position="14"/>
    </location>
</feature>
<dbReference type="EMBL" id="JAGTJQ010000009">
    <property type="protein sequence ID" value="KAH7025099.1"/>
    <property type="molecule type" value="Genomic_DNA"/>
</dbReference>
<sequence length="211" mass="23971">MVERTNTTRPDQSADQGHSSGQDVSSVDSDYSTLGHRPDLRQYTQPVTLLLQVHDVVWGPAIIHRTISPAQLESASQFDTRTTEHPSRGDMEIIQKFLLDKVLKNFSLILNKENSSVWEIDIYCAEPEVHGEKRSHAWMQTFAPDSTRRPFGTGFFRKTFDNGQVYVSSLLPVHDHKLTRSFSAPQSRLVPSKPERLLSMGWRGLDPKEPD</sequence>
<keyword evidence="3" id="KW-1185">Reference proteome</keyword>
<gene>
    <name evidence="2" type="ORF">B0I36DRAFT_353263</name>
</gene>
<protein>
    <submittedName>
        <fullName evidence="2">Uncharacterized protein</fullName>
    </submittedName>
</protein>
<proteinExistence type="predicted"/>
<dbReference type="Proteomes" id="UP000756346">
    <property type="component" value="Unassembled WGS sequence"/>
</dbReference>
<comment type="caution">
    <text evidence="2">The sequence shown here is derived from an EMBL/GenBank/DDBJ whole genome shotgun (WGS) entry which is preliminary data.</text>
</comment>
<dbReference type="RefSeq" id="XP_046008647.1">
    <property type="nucleotide sequence ID" value="XM_046157192.1"/>
</dbReference>
<organism evidence="2 3">
    <name type="scientific">Microdochium trichocladiopsis</name>
    <dbReference type="NCBI Taxonomy" id="1682393"/>
    <lineage>
        <taxon>Eukaryota</taxon>
        <taxon>Fungi</taxon>
        <taxon>Dikarya</taxon>
        <taxon>Ascomycota</taxon>
        <taxon>Pezizomycotina</taxon>
        <taxon>Sordariomycetes</taxon>
        <taxon>Xylariomycetidae</taxon>
        <taxon>Xylariales</taxon>
        <taxon>Microdochiaceae</taxon>
        <taxon>Microdochium</taxon>
    </lineage>
</organism>
<feature type="region of interest" description="Disordered" evidence="1">
    <location>
        <begin position="1"/>
        <end position="31"/>
    </location>
</feature>
<reference evidence="2" key="1">
    <citation type="journal article" date="2021" name="Nat. Commun.">
        <title>Genetic determinants of endophytism in the Arabidopsis root mycobiome.</title>
        <authorList>
            <person name="Mesny F."/>
            <person name="Miyauchi S."/>
            <person name="Thiergart T."/>
            <person name="Pickel B."/>
            <person name="Atanasova L."/>
            <person name="Karlsson M."/>
            <person name="Huettel B."/>
            <person name="Barry K.W."/>
            <person name="Haridas S."/>
            <person name="Chen C."/>
            <person name="Bauer D."/>
            <person name="Andreopoulos W."/>
            <person name="Pangilinan J."/>
            <person name="LaButti K."/>
            <person name="Riley R."/>
            <person name="Lipzen A."/>
            <person name="Clum A."/>
            <person name="Drula E."/>
            <person name="Henrissat B."/>
            <person name="Kohler A."/>
            <person name="Grigoriev I.V."/>
            <person name="Martin F.M."/>
            <person name="Hacquard S."/>
        </authorList>
    </citation>
    <scope>NUCLEOTIDE SEQUENCE</scope>
    <source>
        <strain evidence="2">MPI-CAGE-CH-0230</strain>
    </source>
</reference>
<evidence type="ECO:0000313" key="2">
    <source>
        <dbReference type="EMBL" id="KAH7025099.1"/>
    </source>
</evidence>
<dbReference type="GeneID" id="70186738"/>
<feature type="compositionally biased region" description="Low complexity" evidence="1">
    <location>
        <begin position="15"/>
        <end position="31"/>
    </location>
</feature>
<name>A0A9P8XYY3_9PEZI</name>